<dbReference type="STRING" id="1802519.A2961_02460"/>
<dbReference type="AlphaFoldDB" id="A0A1F8BEI6"/>
<gene>
    <name evidence="1" type="ORF">A2961_02460</name>
</gene>
<comment type="caution">
    <text evidence="1">The sequence shown here is derived from an EMBL/GenBank/DDBJ whole genome shotgun (WGS) entry which is preliminary data.</text>
</comment>
<sequence length="65" mass="7499">MNDNIILPLQKWLLTHEKCIGCGRKLALNGHKDNKGNRIAVCECKKMFVWVERTGSYRKVLNIEA</sequence>
<dbReference type="EMBL" id="MGHF01000025">
    <property type="protein sequence ID" value="OGM62471.1"/>
    <property type="molecule type" value="Genomic_DNA"/>
</dbReference>
<protein>
    <submittedName>
        <fullName evidence="1">Uncharacterized protein</fullName>
    </submittedName>
</protein>
<proteinExistence type="predicted"/>
<reference evidence="1 2" key="1">
    <citation type="journal article" date="2016" name="Nat. Commun.">
        <title>Thousands of microbial genomes shed light on interconnected biogeochemical processes in an aquifer system.</title>
        <authorList>
            <person name="Anantharaman K."/>
            <person name="Brown C.T."/>
            <person name="Hug L.A."/>
            <person name="Sharon I."/>
            <person name="Castelle C.J."/>
            <person name="Probst A.J."/>
            <person name="Thomas B.C."/>
            <person name="Singh A."/>
            <person name="Wilkins M.J."/>
            <person name="Karaoz U."/>
            <person name="Brodie E.L."/>
            <person name="Williams K.H."/>
            <person name="Hubbard S.S."/>
            <person name="Banfield J.F."/>
        </authorList>
    </citation>
    <scope>NUCLEOTIDE SEQUENCE [LARGE SCALE GENOMIC DNA]</scope>
</reference>
<accession>A0A1F8BEI6</accession>
<evidence type="ECO:0000313" key="2">
    <source>
        <dbReference type="Proteomes" id="UP000177082"/>
    </source>
</evidence>
<evidence type="ECO:0000313" key="1">
    <source>
        <dbReference type="EMBL" id="OGM62471.1"/>
    </source>
</evidence>
<organism evidence="1 2">
    <name type="scientific">Candidatus Woesebacteria bacterium RIFCSPLOWO2_01_FULL_39_21</name>
    <dbReference type="NCBI Taxonomy" id="1802519"/>
    <lineage>
        <taxon>Bacteria</taxon>
        <taxon>Candidatus Woeseibacteriota</taxon>
    </lineage>
</organism>
<dbReference type="Proteomes" id="UP000177082">
    <property type="component" value="Unassembled WGS sequence"/>
</dbReference>
<name>A0A1F8BEI6_9BACT</name>